<evidence type="ECO:0000313" key="2">
    <source>
        <dbReference type="EMBL" id="KAG6737216.1"/>
    </source>
</evidence>
<dbReference type="AlphaFoldDB" id="A0A8X7XRH6"/>
<reference evidence="2" key="1">
    <citation type="journal article" date="2020" name="bioRxiv">
        <title>Hybrid origin of Populus tomentosa Carr. identified through genome sequencing and phylogenomic analysis.</title>
        <authorList>
            <person name="An X."/>
            <person name="Gao K."/>
            <person name="Chen Z."/>
            <person name="Li J."/>
            <person name="Yang X."/>
            <person name="Yang X."/>
            <person name="Zhou J."/>
            <person name="Guo T."/>
            <person name="Zhao T."/>
            <person name="Huang S."/>
            <person name="Miao D."/>
            <person name="Khan W.U."/>
            <person name="Rao P."/>
            <person name="Ye M."/>
            <person name="Lei B."/>
            <person name="Liao W."/>
            <person name="Wang J."/>
            <person name="Ji L."/>
            <person name="Li Y."/>
            <person name="Guo B."/>
            <person name="Mustafa N.S."/>
            <person name="Li S."/>
            <person name="Yun Q."/>
            <person name="Keller S.R."/>
            <person name="Mao J."/>
            <person name="Zhang R."/>
            <person name="Strauss S.H."/>
        </authorList>
    </citation>
    <scope>NUCLEOTIDE SEQUENCE</scope>
    <source>
        <strain evidence="2">GM15</strain>
        <tissue evidence="2">Leaf</tissue>
    </source>
</reference>
<dbReference type="OrthoDB" id="1721964at2759"/>
<protein>
    <submittedName>
        <fullName evidence="2">Uncharacterized protein</fullName>
    </submittedName>
</protein>
<dbReference type="EMBL" id="JAAWWB010000038">
    <property type="protein sequence ID" value="KAG6737216.1"/>
    <property type="molecule type" value="Genomic_DNA"/>
</dbReference>
<evidence type="ECO:0000256" key="1">
    <source>
        <dbReference type="SAM" id="MobiDB-lite"/>
    </source>
</evidence>
<feature type="compositionally biased region" description="Polar residues" evidence="1">
    <location>
        <begin position="23"/>
        <end position="45"/>
    </location>
</feature>
<name>A0A8X7XRH6_POPTO</name>
<proteinExistence type="predicted"/>
<feature type="compositionally biased region" description="Polar residues" evidence="1">
    <location>
        <begin position="1"/>
        <end position="10"/>
    </location>
</feature>
<gene>
    <name evidence="2" type="ORF">POTOM_058729</name>
</gene>
<feature type="region of interest" description="Disordered" evidence="1">
    <location>
        <begin position="1"/>
        <end position="59"/>
    </location>
</feature>
<accession>A0A8X7XRH6</accession>
<keyword evidence="3" id="KW-1185">Reference proteome</keyword>
<organism evidence="2 3">
    <name type="scientific">Populus tomentosa</name>
    <name type="common">Chinese white poplar</name>
    <dbReference type="NCBI Taxonomy" id="118781"/>
    <lineage>
        <taxon>Eukaryota</taxon>
        <taxon>Viridiplantae</taxon>
        <taxon>Streptophyta</taxon>
        <taxon>Embryophyta</taxon>
        <taxon>Tracheophyta</taxon>
        <taxon>Spermatophyta</taxon>
        <taxon>Magnoliopsida</taxon>
        <taxon>eudicotyledons</taxon>
        <taxon>Gunneridae</taxon>
        <taxon>Pentapetalae</taxon>
        <taxon>rosids</taxon>
        <taxon>fabids</taxon>
        <taxon>Malpighiales</taxon>
        <taxon>Salicaceae</taxon>
        <taxon>Saliceae</taxon>
        <taxon>Populus</taxon>
    </lineage>
</organism>
<sequence length="188" mass="21455">MVDSDTSPQRSEFIRLEGLPDVTKQNNNQESLQEEPSTYVPTTTPEDAEPIEPAVRRSSRTIKPPQRFTLLLNYILLTDGGEPLTYEESLQDGNSSNIKHSISFVADKGLKKPLYSSARLNKGGVLYLETHLELCFSSPGEQEFVQTNMENFQLDRVSSFPRDLKSFCPMNFRLHREQNERTKTVKEV</sequence>
<comment type="caution">
    <text evidence="2">The sequence shown here is derived from an EMBL/GenBank/DDBJ whole genome shotgun (WGS) entry which is preliminary data.</text>
</comment>
<evidence type="ECO:0000313" key="3">
    <source>
        <dbReference type="Proteomes" id="UP000886885"/>
    </source>
</evidence>
<dbReference type="Proteomes" id="UP000886885">
    <property type="component" value="Chromosome 19D"/>
</dbReference>